<dbReference type="EMBL" id="JADKFW010000005">
    <property type="protein sequence ID" value="MBK9717612.1"/>
    <property type="molecule type" value="Genomic_DNA"/>
</dbReference>
<proteinExistence type="predicted"/>
<evidence type="ECO:0000313" key="2">
    <source>
        <dbReference type="Proteomes" id="UP000808349"/>
    </source>
</evidence>
<reference evidence="1 2" key="1">
    <citation type="submission" date="2020-10" db="EMBL/GenBank/DDBJ databases">
        <title>Connecting structure to function with the recovery of over 1000 high-quality activated sludge metagenome-assembled genomes encoding full-length rRNA genes using long-read sequencing.</title>
        <authorList>
            <person name="Singleton C.M."/>
            <person name="Petriglieri F."/>
            <person name="Kristensen J.M."/>
            <person name="Kirkegaard R.H."/>
            <person name="Michaelsen T.Y."/>
            <person name="Andersen M.H."/>
            <person name="Karst S.M."/>
            <person name="Dueholm M.S."/>
            <person name="Nielsen P.H."/>
            <person name="Albertsen M."/>
        </authorList>
    </citation>
    <scope>NUCLEOTIDE SEQUENCE [LARGE SCALE GENOMIC DNA]</scope>
    <source>
        <strain evidence="1">Ribe_18-Q3-R11-54_BAT3C.373</strain>
    </source>
</reference>
<gene>
    <name evidence="1" type="ORF">IPO85_08890</name>
</gene>
<dbReference type="Proteomes" id="UP000808349">
    <property type="component" value="Unassembled WGS sequence"/>
</dbReference>
<evidence type="ECO:0000313" key="1">
    <source>
        <dbReference type="EMBL" id="MBK9717612.1"/>
    </source>
</evidence>
<accession>A0A9D7XHA1</accession>
<dbReference type="AlphaFoldDB" id="A0A9D7XHA1"/>
<comment type="caution">
    <text evidence="1">The sequence shown here is derived from an EMBL/GenBank/DDBJ whole genome shotgun (WGS) entry which is preliminary data.</text>
</comment>
<sequence length="111" mass="13270">MHNLLNNFYNSAIKSIRKIGFDIIFQVYLIFSIEFQISFPKAYNVGLNTVKIYKIITLNLICLNSKTLLKHIYFTRIEVVYNFDNAEQFILRNPSNSYLNSLWKYQILKYK</sequence>
<protein>
    <submittedName>
        <fullName evidence="1">Uncharacterized protein</fullName>
    </submittedName>
</protein>
<organism evidence="1 2">
    <name type="scientific">Candidatus Defluviibacterium haderslevense</name>
    <dbReference type="NCBI Taxonomy" id="2981993"/>
    <lineage>
        <taxon>Bacteria</taxon>
        <taxon>Pseudomonadati</taxon>
        <taxon>Bacteroidota</taxon>
        <taxon>Saprospiria</taxon>
        <taxon>Saprospirales</taxon>
        <taxon>Saprospiraceae</taxon>
        <taxon>Candidatus Defluviibacterium</taxon>
    </lineage>
</organism>
<name>A0A9D7XHA1_9BACT</name>